<keyword evidence="2" id="KW-0812">Transmembrane</keyword>
<gene>
    <name evidence="3" type="ORF">SAMN03080610_01223</name>
</gene>
<dbReference type="InterPro" id="IPR011330">
    <property type="entry name" value="Glyco_hydro/deAcase_b/a-brl"/>
</dbReference>
<dbReference type="Proteomes" id="UP000199347">
    <property type="component" value="Unassembled WGS sequence"/>
</dbReference>
<accession>A0A1G5MYJ9</accession>
<evidence type="ECO:0008006" key="5">
    <source>
        <dbReference type="Google" id="ProtNLM"/>
    </source>
</evidence>
<dbReference type="CDD" id="cd10936">
    <property type="entry name" value="CE4_DAC2"/>
    <property type="match status" value="1"/>
</dbReference>
<protein>
    <recommendedName>
        <fullName evidence="5">Divergent polysaccharide deacetylase</fullName>
    </recommendedName>
</protein>
<evidence type="ECO:0000256" key="2">
    <source>
        <dbReference type="SAM" id="Phobius"/>
    </source>
</evidence>
<dbReference type="STRING" id="1120955.SAMN03080610_01223"/>
<name>A0A1G5MYJ9_AFIMA</name>
<evidence type="ECO:0000313" key="3">
    <source>
        <dbReference type="EMBL" id="SCZ30186.1"/>
    </source>
</evidence>
<dbReference type="Pfam" id="PF04748">
    <property type="entry name" value="Polysacc_deac_2"/>
    <property type="match status" value="1"/>
</dbReference>
<sequence>MSQPTGSMAADELNAPLKRPARPARKGRLRWILYVPLVLAAVVFVTALMWTALVDDPDGGRAVAVAEVKGAGPETTGSIDKTSLKDARRQALAAPGWEMEAGASAPSGVGSLFTDPAQPDAAASSEPQTDFERMQAALQQAPSSTAFFAGAPLPELQESSAYGPLPRIGDDGTLPRDAYARPAYLAPDQPHIAIVVGGLGISQTGTQRAIRALPSDVTFAFAATGSSLNRWAGDARADGHEILLQAPMEPFGYPSTDPGEHTLLVSAKSGANADSLAWILSRAGGYTGVMNYLGGRFTSETDAMRPLLASLGERGLLYVDDGSSDLSVAARLGPSLGTPVVVADRIIDEQRQPALVAQALDDLEAIARQKGRAVGVASAFPSTVSALAEWIPEAEARGISFVPVSALAQQEE</sequence>
<evidence type="ECO:0000256" key="1">
    <source>
        <dbReference type="SAM" id="MobiDB-lite"/>
    </source>
</evidence>
<dbReference type="GO" id="GO:0005975">
    <property type="term" value="P:carbohydrate metabolic process"/>
    <property type="evidence" value="ECO:0007669"/>
    <property type="project" value="InterPro"/>
</dbReference>
<keyword evidence="2" id="KW-0472">Membrane</keyword>
<dbReference type="Gene3D" id="3.20.20.370">
    <property type="entry name" value="Glycoside hydrolase/deacetylase"/>
    <property type="match status" value="1"/>
</dbReference>
<dbReference type="EMBL" id="FMVW01000002">
    <property type="protein sequence ID" value="SCZ30186.1"/>
    <property type="molecule type" value="Genomic_DNA"/>
</dbReference>
<proteinExistence type="predicted"/>
<dbReference type="InterPro" id="IPR006837">
    <property type="entry name" value="Divergent_DAC"/>
</dbReference>
<dbReference type="RefSeq" id="WP_092810611.1">
    <property type="nucleotide sequence ID" value="NZ_FMVW01000002.1"/>
</dbReference>
<reference evidence="3 4" key="1">
    <citation type="submission" date="2016-10" db="EMBL/GenBank/DDBJ databases">
        <authorList>
            <person name="de Groot N.N."/>
        </authorList>
    </citation>
    <scope>NUCLEOTIDE SEQUENCE [LARGE SCALE GENOMIC DNA]</scope>
    <source>
        <strain evidence="3 4">DSM 2698</strain>
    </source>
</reference>
<evidence type="ECO:0000313" key="4">
    <source>
        <dbReference type="Proteomes" id="UP000199347"/>
    </source>
</evidence>
<keyword evidence="2" id="KW-1133">Transmembrane helix</keyword>
<dbReference type="PANTHER" id="PTHR30105:SF2">
    <property type="entry name" value="DIVERGENT POLYSACCHARIDE DEACETYLASE SUPERFAMILY"/>
    <property type="match status" value="1"/>
</dbReference>
<dbReference type="SUPFAM" id="SSF88713">
    <property type="entry name" value="Glycoside hydrolase/deacetylase"/>
    <property type="match status" value="1"/>
</dbReference>
<feature type="region of interest" description="Disordered" evidence="1">
    <location>
        <begin position="101"/>
        <end position="132"/>
    </location>
</feature>
<dbReference type="AlphaFoldDB" id="A0A1G5MYJ9"/>
<feature type="transmembrane region" description="Helical" evidence="2">
    <location>
        <begin position="31"/>
        <end position="53"/>
    </location>
</feature>
<dbReference type="PANTHER" id="PTHR30105">
    <property type="entry name" value="UNCHARACTERIZED YIBQ-RELATED"/>
    <property type="match status" value="1"/>
</dbReference>
<organism evidence="3 4">
    <name type="scientific">Afifella marina DSM 2698</name>
    <dbReference type="NCBI Taxonomy" id="1120955"/>
    <lineage>
        <taxon>Bacteria</taxon>
        <taxon>Pseudomonadati</taxon>
        <taxon>Pseudomonadota</taxon>
        <taxon>Alphaproteobacteria</taxon>
        <taxon>Hyphomicrobiales</taxon>
        <taxon>Afifellaceae</taxon>
        <taxon>Afifella</taxon>
    </lineage>
</organism>
<keyword evidence="4" id="KW-1185">Reference proteome</keyword>
<dbReference type="OrthoDB" id="9784811at2"/>